<dbReference type="EMBL" id="CDMC01000006">
    <property type="protein sequence ID" value="CEN61489.1"/>
    <property type="molecule type" value="Genomic_DNA"/>
</dbReference>
<dbReference type="SUPFAM" id="SSF81383">
    <property type="entry name" value="F-box domain"/>
    <property type="match status" value="1"/>
</dbReference>
<dbReference type="Gene3D" id="1.20.1280.50">
    <property type="match status" value="1"/>
</dbReference>
<dbReference type="SMART" id="SM00256">
    <property type="entry name" value="FBOX"/>
    <property type="match status" value="1"/>
</dbReference>
<sequence length="175" mass="20632">MPKRRNDDELSRSGPAKRPHTIEAGTPDRLSTLSNEVLLHILSFLPIPSLITCQRLSRRFHALAGDSELWKRQYFSKWVRPRARRLAISRRTSFPLSKTEYSPRVSTWLDHGHLDRSGRITNWKRQYHLKHNWSKGICRVTQIHRKDFGHGRRRSQKSAKQKIISPICIHQHQPH</sequence>
<dbReference type="STRING" id="454130.A0A0U5GT50"/>
<feature type="domain" description="F-box" evidence="4">
    <location>
        <begin position="27"/>
        <end position="73"/>
    </location>
</feature>
<dbReference type="Proteomes" id="UP000054771">
    <property type="component" value="Unassembled WGS sequence"/>
</dbReference>
<accession>A0A0U5GT50</accession>
<evidence type="ECO:0000313" key="5">
    <source>
        <dbReference type="EMBL" id="CEN61489.1"/>
    </source>
</evidence>
<evidence type="ECO:0000313" key="6">
    <source>
        <dbReference type="Proteomes" id="UP000054771"/>
    </source>
</evidence>
<evidence type="ECO:0000256" key="3">
    <source>
        <dbReference type="SAM" id="MobiDB-lite"/>
    </source>
</evidence>
<organism evidence="5 6">
    <name type="scientific">Aspergillus calidoustus</name>
    <dbReference type="NCBI Taxonomy" id="454130"/>
    <lineage>
        <taxon>Eukaryota</taxon>
        <taxon>Fungi</taxon>
        <taxon>Dikarya</taxon>
        <taxon>Ascomycota</taxon>
        <taxon>Pezizomycotina</taxon>
        <taxon>Eurotiomycetes</taxon>
        <taxon>Eurotiomycetidae</taxon>
        <taxon>Eurotiales</taxon>
        <taxon>Aspergillaceae</taxon>
        <taxon>Aspergillus</taxon>
        <taxon>Aspergillus subgen. Nidulantes</taxon>
    </lineage>
</organism>
<name>A0A0U5GT50_ASPCI</name>
<keyword evidence="6" id="KW-1185">Reference proteome</keyword>
<dbReference type="AlphaFoldDB" id="A0A0U5GT50"/>
<evidence type="ECO:0000259" key="4">
    <source>
        <dbReference type="PROSITE" id="PS50181"/>
    </source>
</evidence>
<evidence type="ECO:0000256" key="1">
    <source>
        <dbReference type="ARBA" id="ARBA00004906"/>
    </source>
</evidence>
<evidence type="ECO:0000256" key="2">
    <source>
        <dbReference type="ARBA" id="ARBA00022786"/>
    </source>
</evidence>
<dbReference type="OrthoDB" id="3219396at2759"/>
<dbReference type="InterPro" id="IPR052121">
    <property type="entry name" value="F-box_SCF_Substrate_Recog"/>
</dbReference>
<protein>
    <recommendedName>
        <fullName evidence="4">F-box domain-containing protein</fullName>
    </recommendedName>
</protein>
<proteinExistence type="predicted"/>
<reference evidence="6" key="1">
    <citation type="journal article" date="2016" name="Genome Announc.">
        <title>Draft genome sequences of fungus Aspergillus calidoustus.</title>
        <authorList>
            <person name="Horn F."/>
            <person name="Linde J."/>
            <person name="Mattern D.J."/>
            <person name="Walther G."/>
            <person name="Guthke R."/>
            <person name="Scherlach K."/>
            <person name="Martin K."/>
            <person name="Brakhage A.A."/>
            <person name="Petzke L."/>
            <person name="Valiante V."/>
        </authorList>
    </citation>
    <scope>NUCLEOTIDE SEQUENCE [LARGE SCALE GENOMIC DNA]</scope>
    <source>
        <strain evidence="6">SF006504</strain>
    </source>
</reference>
<dbReference type="Pfam" id="PF12937">
    <property type="entry name" value="F-box-like"/>
    <property type="match status" value="1"/>
</dbReference>
<dbReference type="PROSITE" id="PS50181">
    <property type="entry name" value="FBOX"/>
    <property type="match status" value="1"/>
</dbReference>
<feature type="compositionally biased region" description="Basic residues" evidence="3">
    <location>
        <begin position="151"/>
        <end position="160"/>
    </location>
</feature>
<dbReference type="InterPro" id="IPR036047">
    <property type="entry name" value="F-box-like_dom_sf"/>
</dbReference>
<dbReference type="GO" id="GO:0005737">
    <property type="term" value="C:cytoplasm"/>
    <property type="evidence" value="ECO:0007669"/>
    <property type="project" value="TreeGrafter"/>
</dbReference>
<dbReference type="PANTHER" id="PTHR46550:SF1">
    <property type="entry name" value="F-BOX PROTEIN 3"/>
    <property type="match status" value="1"/>
</dbReference>
<dbReference type="InterPro" id="IPR001810">
    <property type="entry name" value="F-box_dom"/>
</dbReference>
<comment type="pathway">
    <text evidence="1">Protein modification; protein ubiquitination.</text>
</comment>
<feature type="region of interest" description="Disordered" evidence="3">
    <location>
        <begin position="1"/>
        <end position="27"/>
    </location>
</feature>
<feature type="region of interest" description="Disordered" evidence="3">
    <location>
        <begin position="148"/>
        <end position="175"/>
    </location>
</feature>
<keyword evidence="2" id="KW-0833">Ubl conjugation pathway</keyword>
<feature type="compositionally biased region" description="Basic and acidic residues" evidence="3">
    <location>
        <begin position="1"/>
        <end position="11"/>
    </location>
</feature>
<gene>
    <name evidence="5" type="ORF">ASPCAL08143</name>
</gene>
<dbReference type="PANTHER" id="PTHR46550">
    <property type="entry name" value="F-BOX ONLY PROTEIN 3"/>
    <property type="match status" value="1"/>
</dbReference>